<sequence length="765" mass="88273">MGSLYRSEEMRFCQMIVERDAAFACVAELGKKPYVQFKDLNAEVNSFQRMFAKDIRRFDEMERKLSEILNNFRLIKAQIIVIGFLEAQIRKDNNTILGSVESRDPIEVMPHHEINQLEQTLVDLERDVIHMNNSDQQLKRNYLELKEWQHVLEKADQFFEGVCRIYSLAKIPNFNRELVMPQCMRSNSKVPLLKAKLVLLCTLPRRNLLVDVRLLFVTLKLKSIWSIQKRCFYCSFVCEGFKARQYNQCPRTSDILSFLIVSDHIILGPDRKTALQQVQASLNDMQMVMSQTREHRMKVLNAVAANHRNWLKQVRVHKSIYSTLNNFTFDGIGKFFVAECWVPLDDVQAVREALETGVSKHGSTVKPVLNVVHTSEMPPTYNRTNKFTAVFQGIVDSYGVASYLELNPAPYTIITFPFIFSCMFGDLGHGILMFLCGLYLVVRERNLEARQIKDEIFNMFFGGRYIILLMGLFSMHAGLVYNDAFAKSFSIFGSAWKNPYPSEQIGKWLNHSEHGKEMLVELPSEFAFMKQSGPYACHPWNCSNDIRCMSFVSKLQIEIFTVFIPQMIFMGSIFIYLCLQIVLKWMLFWVKPETIFGRQYPGSHCAPSLLSFLEAILVIIAVLCIPIMLFGKPIHILMHQRRAKRAVSDNMYVLGCVSHTASYLRLWALSLAHAQLSEVLWDMVLENAFAFNDIKGYIALYAIFFAFGVLTFSILVLMEGLSAFLHALRLHWVEFQSKFYLGQGYIFAPFFFKDILQRASVAEMA</sequence>
<evidence type="ECO:0000313" key="1">
    <source>
        <dbReference type="EMBL" id="CAK5109318.1"/>
    </source>
</evidence>
<organism evidence="1 2">
    <name type="scientific">Meloidogyne enterolobii</name>
    <name type="common">Root-knot nematode worm</name>
    <name type="synonym">Meloidogyne mayaguensis</name>
    <dbReference type="NCBI Taxonomy" id="390850"/>
    <lineage>
        <taxon>Eukaryota</taxon>
        <taxon>Metazoa</taxon>
        <taxon>Ecdysozoa</taxon>
        <taxon>Nematoda</taxon>
        <taxon>Chromadorea</taxon>
        <taxon>Rhabditida</taxon>
        <taxon>Tylenchina</taxon>
        <taxon>Tylenchomorpha</taxon>
        <taxon>Tylenchoidea</taxon>
        <taxon>Meloidogynidae</taxon>
        <taxon>Meloidogyninae</taxon>
        <taxon>Meloidogyne</taxon>
    </lineage>
</organism>
<comment type="caution">
    <text evidence="1">The sequence shown here is derived from an EMBL/GenBank/DDBJ whole genome shotgun (WGS) entry which is preliminary data.</text>
</comment>
<reference evidence="1" key="1">
    <citation type="submission" date="2023-11" db="EMBL/GenBank/DDBJ databases">
        <authorList>
            <person name="Poullet M."/>
        </authorList>
    </citation>
    <scope>NUCLEOTIDE SEQUENCE</scope>
    <source>
        <strain evidence="1">E1834</strain>
    </source>
</reference>
<evidence type="ECO:0000313" key="2">
    <source>
        <dbReference type="Proteomes" id="UP001497535"/>
    </source>
</evidence>
<protein>
    <submittedName>
        <fullName evidence="1">Uncharacterized protein</fullName>
    </submittedName>
</protein>
<gene>
    <name evidence="1" type="ORF">MENTE1834_LOCUS44150</name>
</gene>
<proteinExistence type="predicted"/>
<keyword evidence="2" id="KW-1185">Reference proteome</keyword>
<name>A0ACB1AX65_MELEN</name>
<dbReference type="Proteomes" id="UP001497535">
    <property type="component" value="Unassembled WGS sequence"/>
</dbReference>
<dbReference type="EMBL" id="CAVMJV010000131">
    <property type="protein sequence ID" value="CAK5109318.1"/>
    <property type="molecule type" value="Genomic_DNA"/>
</dbReference>
<accession>A0ACB1AX65</accession>